<protein>
    <submittedName>
        <fullName evidence="2">Phage shock protein B</fullName>
    </submittedName>
</protein>
<keyword evidence="1" id="KW-0812">Transmembrane</keyword>
<reference evidence="2 3" key="1">
    <citation type="submission" date="2016-06" db="EMBL/GenBank/DDBJ databases">
        <title>Complete genome sequence of a deep-branching marine Gamma Proteobacterium Woeseia oceani type strain XK5.</title>
        <authorList>
            <person name="Mu D."/>
            <person name="Du Z."/>
        </authorList>
    </citation>
    <scope>NUCLEOTIDE SEQUENCE [LARGE SCALE GENOMIC DNA]</scope>
    <source>
        <strain evidence="2 3">XK5</strain>
    </source>
</reference>
<organism evidence="2 3">
    <name type="scientific">Woeseia oceani</name>
    <dbReference type="NCBI Taxonomy" id="1548547"/>
    <lineage>
        <taxon>Bacteria</taxon>
        <taxon>Pseudomonadati</taxon>
        <taxon>Pseudomonadota</taxon>
        <taxon>Gammaproteobacteria</taxon>
        <taxon>Woeseiales</taxon>
        <taxon>Woeseiaceae</taxon>
        <taxon>Woeseia</taxon>
    </lineage>
</organism>
<dbReference type="Pfam" id="PF06667">
    <property type="entry name" value="PspB"/>
    <property type="match status" value="1"/>
</dbReference>
<dbReference type="EMBL" id="CP016268">
    <property type="protein sequence ID" value="ANO50214.1"/>
    <property type="molecule type" value="Genomic_DNA"/>
</dbReference>
<dbReference type="GO" id="GO:0006355">
    <property type="term" value="P:regulation of DNA-templated transcription"/>
    <property type="evidence" value="ECO:0007669"/>
    <property type="project" value="InterPro"/>
</dbReference>
<evidence type="ECO:0000313" key="2">
    <source>
        <dbReference type="EMBL" id="ANO50214.1"/>
    </source>
</evidence>
<dbReference type="InterPro" id="IPR009554">
    <property type="entry name" value="Phageshock_PspB"/>
</dbReference>
<feature type="transmembrane region" description="Helical" evidence="1">
    <location>
        <begin position="6"/>
        <end position="30"/>
    </location>
</feature>
<dbReference type="RefSeq" id="WP_068612400.1">
    <property type="nucleotide sequence ID" value="NZ_CP016268.1"/>
</dbReference>
<gene>
    <name evidence="2" type="ORF">BA177_02355</name>
</gene>
<sequence>MGGGVGELVAIAIIVFVAIPAPLFIVLHFITKWKQSRELSGGDEKMMEDLWLLSEKLDDRLEALETILDNELPGWRKNR</sequence>
<dbReference type="Proteomes" id="UP000092695">
    <property type="component" value="Chromosome"/>
</dbReference>
<keyword evidence="1" id="KW-0472">Membrane</keyword>
<dbReference type="AlphaFoldDB" id="A0A193LCU6"/>
<name>A0A193LCU6_9GAMM</name>
<keyword evidence="3" id="KW-1185">Reference proteome</keyword>
<evidence type="ECO:0000313" key="3">
    <source>
        <dbReference type="Proteomes" id="UP000092695"/>
    </source>
</evidence>
<accession>A0A193LCU6</accession>
<proteinExistence type="predicted"/>
<keyword evidence="1" id="KW-1133">Transmembrane helix</keyword>
<dbReference type="NCBIfam" id="TIGR02976">
    <property type="entry name" value="phageshock_pspB"/>
    <property type="match status" value="1"/>
</dbReference>
<dbReference type="STRING" id="1548547.BA177_02355"/>
<dbReference type="GO" id="GO:0009271">
    <property type="term" value="P:phage shock"/>
    <property type="evidence" value="ECO:0007669"/>
    <property type="project" value="InterPro"/>
</dbReference>
<dbReference type="KEGG" id="woc:BA177_02355"/>
<evidence type="ECO:0000256" key="1">
    <source>
        <dbReference type="SAM" id="Phobius"/>
    </source>
</evidence>